<gene>
    <name evidence="10" type="ordered locus">MPUT_0338</name>
</gene>
<dbReference type="GO" id="GO:0046933">
    <property type="term" value="F:proton-transporting ATP synthase activity, rotational mechanism"/>
    <property type="evidence" value="ECO:0007669"/>
    <property type="project" value="InterPro"/>
</dbReference>
<evidence type="ECO:0000256" key="1">
    <source>
        <dbReference type="ARBA" id="ARBA00004170"/>
    </source>
</evidence>
<feature type="coiled-coil region" evidence="9">
    <location>
        <begin position="254"/>
        <end position="288"/>
    </location>
</feature>
<sequence>MDLKKVENKLNNFKKIHSKVINDKNIIQIDIIKQNSLLTHYLSNSLLNQYLILAIKQQYQIKNTLISHNPKTNNNWLTKLSKVFLKPKQLWIYLTEEQKYQTDSYSRYETHILQTLKHKNIDFITIGSRAEQFCLNNNLNVVYSLDLKQTNLDLSWKLTEIIKLLFSQQNYQSLCFVINSNKNKNKHFTILPLSEFDIVSLSEKELKHQSINISKFKIYPNIDQYLNIQVDSFIKNSIESLLVESSFYKAKNELIRINKIINEVDEEIQKLNKKIIRIKREKEIEEIVLLVSANKRFVL</sequence>
<dbReference type="GO" id="GO:0045259">
    <property type="term" value="C:proton-transporting ATP synthase complex"/>
    <property type="evidence" value="ECO:0007669"/>
    <property type="project" value="UniProtKB-KW"/>
</dbReference>
<keyword evidence="8" id="KW-0066">ATP synthesis</keyword>
<evidence type="ECO:0000256" key="8">
    <source>
        <dbReference type="ARBA" id="ARBA00023310"/>
    </source>
</evidence>
<evidence type="ECO:0000256" key="2">
    <source>
        <dbReference type="ARBA" id="ARBA00007681"/>
    </source>
</evidence>
<keyword evidence="7" id="KW-0139">CF(1)</keyword>
<evidence type="ECO:0000256" key="5">
    <source>
        <dbReference type="ARBA" id="ARBA00023065"/>
    </source>
</evidence>
<dbReference type="Proteomes" id="UP000008907">
    <property type="component" value="Chromosome"/>
</dbReference>
<evidence type="ECO:0000256" key="3">
    <source>
        <dbReference type="ARBA" id="ARBA00022448"/>
    </source>
</evidence>
<comment type="subcellular location">
    <subcellularLocation>
        <location evidence="1">Membrane</location>
        <topology evidence="1">Peripheral membrane protein</topology>
    </subcellularLocation>
</comment>
<evidence type="ECO:0000256" key="4">
    <source>
        <dbReference type="ARBA" id="ARBA00022781"/>
    </source>
</evidence>
<comment type="similarity">
    <text evidence="2">Belongs to the ATPase gamma chain family.</text>
</comment>
<keyword evidence="3" id="KW-0813">Transport</keyword>
<protein>
    <recommendedName>
        <fullName evidence="12">ATP synthase gamma chain</fullName>
    </recommendedName>
</protein>
<evidence type="ECO:0000313" key="10">
    <source>
        <dbReference type="EMBL" id="AEM68716.1"/>
    </source>
</evidence>
<accession>A0A7U3ZSH7</accession>
<dbReference type="SUPFAM" id="SSF52943">
    <property type="entry name" value="ATP synthase (F1-ATPase), gamma subunit"/>
    <property type="match status" value="1"/>
</dbReference>
<evidence type="ECO:0000256" key="6">
    <source>
        <dbReference type="ARBA" id="ARBA00023136"/>
    </source>
</evidence>
<evidence type="ECO:0000256" key="7">
    <source>
        <dbReference type="ARBA" id="ARBA00023196"/>
    </source>
</evidence>
<proteinExistence type="inferred from homology"/>
<dbReference type="AlphaFoldDB" id="A0A7U3ZSH7"/>
<dbReference type="InterPro" id="IPR035968">
    <property type="entry name" value="ATP_synth_F1_ATPase_gsu"/>
</dbReference>
<dbReference type="NCBIfam" id="NF045933">
    <property type="entry name" value="MSC_0622_gamma"/>
    <property type="match status" value="1"/>
</dbReference>
<dbReference type="RefSeq" id="WP_014035072.1">
    <property type="nucleotide sequence ID" value="NC_015946.1"/>
</dbReference>
<dbReference type="Gene3D" id="3.40.1380.10">
    <property type="match status" value="1"/>
</dbReference>
<keyword evidence="6" id="KW-0472">Membrane</keyword>
<keyword evidence="9" id="KW-0175">Coiled coil</keyword>
<reference evidence="10 11" key="1">
    <citation type="journal article" date="2011" name="J. Bacteriol.">
        <title>Genome Sequence of Mycoplasma putrefaciens Type Strain KS1.</title>
        <authorList>
            <person name="Calcutt M.J."/>
            <person name="Foecking M.F."/>
        </authorList>
    </citation>
    <scope>NUCLEOTIDE SEQUENCE [LARGE SCALE GENOMIC DNA]</scope>
    <source>
        <strain evidence="11">ATCC 15718 / NCTC 10155 / C30 KS-1 / KS-1</strain>
    </source>
</reference>
<organism evidence="10 11">
    <name type="scientific">Mycoplasma putrefaciens (strain ATCC 15718 / NCTC 10155 / C30 KS-1 / KS-1)</name>
    <dbReference type="NCBI Taxonomy" id="743965"/>
    <lineage>
        <taxon>Bacteria</taxon>
        <taxon>Bacillati</taxon>
        <taxon>Mycoplasmatota</taxon>
        <taxon>Mollicutes</taxon>
        <taxon>Mycoplasmataceae</taxon>
        <taxon>Mycoplasma</taxon>
    </lineage>
</organism>
<evidence type="ECO:0008006" key="12">
    <source>
        <dbReference type="Google" id="ProtNLM"/>
    </source>
</evidence>
<evidence type="ECO:0000313" key="11">
    <source>
        <dbReference type="Proteomes" id="UP000008907"/>
    </source>
</evidence>
<dbReference type="EMBL" id="CP003021">
    <property type="protein sequence ID" value="AEM68716.1"/>
    <property type="molecule type" value="Genomic_DNA"/>
</dbReference>
<dbReference type="KEGG" id="mpf:MPUT_0338"/>
<keyword evidence="5" id="KW-0406">Ion transport</keyword>
<evidence type="ECO:0000256" key="9">
    <source>
        <dbReference type="SAM" id="Coils"/>
    </source>
</evidence>
<keyword evidence="4" id="KW-0375">Hydrogen ion transport</keyword>
<name>A0A7U3ZSH7_MYCPK</name>